<feature type="binding site" evidence="1">
    <location>
        <begin position="115"/>
        <end position="117"/>
    </location>
    <ligand>
        <name>iminosuccinate</name>
        <dbReference type="ChEBI" id="CHEBI:77875"/>
    </ligand>
</feature>
<comment type="subcellular location">
    <subcellularLocation>
        <location evidence="1">Cytoplasm</location>
    </subcellularLocation>
</comment>
<dbReference type="EMBL" id="AP019781">
    <property type="protein sequence ID" value="BBL68353.1"/>
    <property type="molecule type" value="Genomic_DNA"/>
</dbReference>
<dbReference type="HAMAP" id="MF_00568">
    <property type="entry name" value="NadA_type2"/>
    <property type="match status" value="1"/>
</dbReference>
<keyword evidence="1" id="KW-0963">Cytoplasm</keyword>
<feature type="binding site" evidence="1">
    <location>
        <position position="27"/>
    </location>
    <ligand>
        <name>iminosuccinate</name>
        <dbReference type="ChEBI" id="CHEBI:77875"/>
    </ligand>
</feature>
<evidence type="ECO:0000256" key="1">
    <source>
        <dbReference type="HAMAP-Rule" id="MF_00568"/>
    </source>
</evidence>
<feature type="binding site" evidence="1">
    <location>
        <position position="132"/>
    </location>
    <ligand>
        <name>iminosuccinate</name>
        <dbReference type="ChEBI" id="CHEBI:77875"/>
    </ligand>
</feature>
<keyword evidence="1" id="KW-0662">Pyridine nucleotide biosynthesis</keyword>
<keyword evidence="4" id="KW-1185">Reference proteome</keyword>
<feature type="binding site" evidence="1">
    <location>
        <position position="262"/>
    </location>
    <ligand>
        <name>[4Fe-4S] cluster</name>
        <dbReference type="ChEBI" id="CHEBI:49883"/>
    </ligand>
</feature>
<comment type="function">
    <text evidence="1">Catalyzes the condensation of iminoaspartate with dihydroxyacetone phosphate to form quinolinate.</text>
</comment>
<dbReference type="InterPro" id="IPR003473">
    <property type="entry name" value="NadA"/>
</dbReference>
<protein>
    <recommendedName>
        <fullName evidence="1 2">Quinolinate synthase</fullName>
        <ecNumber evidence="1 2">2.5.1.72</ecNumber>
    </recommendedName>
</protein>
<comment type="pathway">
    <text evidence="1">Cofactor biosynthesis; NAD(+) biosynthesis; quinolinate from iminoaspartate: step 1/1.</text>
</comment>
<accession>A0ABM7H6C2</accession>
<dbReference type="EC" id="2.5.1.72" evidence="1 2"/>
<feature type="binding site" evidence="1">
    <location>
        <position position="44"/>
    </location>
    <ligand>
        <name>iminosuccinate</name>
        <dbReference type="ChEBI" id="CHEBI:77875"/>
    </ligand>
</feature>
<proteinExistence type="inferred from homology"/>
<dbReference type="NCBIfam" id="TIGR00550">
    <property type="entry name" value="nadA"/>
    <property type="match status" value="1"/>
</dbReference>
<feature type="binding site" evidence="1">
    <location>
        <position position="217"/>
    </location>
    <ligand>
        <name>iminosuccinate</name>
        <dbReference type="ChEBI" id="CHEBI:77875"/>
    </ligand>
</feature>
<evidence type="ECO:0000313" key="4">
    <source>
        <dbReference type="Proteomes" id="UP000824969"/>
    </source>
</evidence>
<keyword evidence="1" id="KW-0479">Metal-binding</keyword>
<name>A0ABM7H6C2_9EURY</name>
<comment type="similarity">
    <text evidence="1">Belongs to the quinolinate synthase family. Type 2 subfamily.</text>
</comment>
<dbReference type="InterPro" id="IPR023066">
    <property type="entry name" value="Quinolinate_synth_type2"/>
</dbReference>
<keyword evidence="1" id="KW-0411">Iron-sulfur</keyword>
<sequence>MSSSLDQTLTEQIAALKEERDAVILAHNYQIPAVQEIADRVGDSLELARAAAEFDAGVIVFCGVDFMAETAAILSPEKTVVLPAADACCPMAEMITAGEVRVLRERFPDAAVVAYVNTSAEVKAESDICCTSANAVAAVESLDAEEVIFLPDRNLGRYVARFTEKKILPWDGYCIVHNRMTADKVAAARRSHPDAGVLVHPECRPGVIDLADHVFSTSGMVRHACASPRREFVIGTEVGLLHQLEKKCPGKVFYPLSKQAVCVNMKKTDLAKVLAALERFEPRVTVPEETAARARTAIQRMLDLPR</sequence>
<feature type="binding site" evidence="1">
    <location>
        <begin position="200"/>
        <end position="202"/>
    </location>
    <ligand>
        <name>iminosuccinate</name>
        <dbReference type="ChEBI" id="CHEBI:77875"/>
    </ligand>
</feature>
<evidence type="ECO:0000256" key="2">
    <source>
        <dbReference type="NCBIfam" id="TIGR00550"/>
    </source>
</evidence>
<keyword evidence="1" id="KW-0408">Iron</keyword>
<feature type="binding site" evidence="1">
    <location>
        <position position="174"/>
    </location>
    <ligand>
        <name>[4Fe-4S] cluster</name>
        <dbReference type="ChEBI" id="CHEBI:49883"/>
    </ligand>
</feature>
<dbReference type="NCBIfam" id="NF006878">
    <property type="entry name" value="PRK09375.1-2"/>
    <property type="match status" value="1"/>
</dbReference>
<dbReference type="NCBIfam" id="NF006879">
    <property type="entry name" value="PRK09375.1-4"/>
    <property type="match status" value="1"/>
</dbReference>
<dbReference type="PANTHER" id="PTHR30573">
    <property type="entry name" value="QUINOLINATE SYNTHETASE A"/>
    <property type="match status" value="1"/>
</dbReference>
<dbReference type="Proteomes" id="UP000824969">
    <property type="component" value="Chromosome"/>
</dbReference>
<organism evidence="3 4">
    <name type="scientific">Methanoculleus chikugoensis</name>
    <dbReference type="NCBI Taxonomy" id="118126"/>
    <lineage>
        <taxon>Archaea</taxon>
        <taxon>Methanobacteriati</taxon>
        <taxon>Methanobacteriota</taxon>
        <taxon>Stenosarchaea group</taxon>
        <taxon>Methanomicrobia</taxon>
        <taxon>Methanomicrobiales</taxon>
        <taxon>Methanomicrobiaceae</taxon>
        <taxon>Methanoculleus</taxon>
    </lineage>
</organism>
<feature type="binding site" evidence="1">
    <location>
        <position position="89"/>
    </location>
    <ligand>
        <name>[4Fe-4S] cluster</name>
        <dbReference type="ChEBI" id="CHEBI:49883"/>
    </ligand>
</feature>
<evidence type="ECO:0000313" key="3">
    <source>
        <dbReference type="EMBL" id="BBL68353.1"/>
    </source>
</evidence>
<reference evidence="3 4" key="1">
    <citation type="submission" date="2019-06" db="EMBL/GenBank/DDBJ databases">
        <title>Complete genome sequence of Methanoculleus chikugoensis strain MG62.</title>
        <authorList>
            <person name="Asakawa S."/>
            <person name="Dianou D."/>
        </authorList>
    </citation>
    <scope>NUCLEOTIDE SEQUENCE [LARGE SCALE GENOMIC DNA]</scope>
    <source>
        <strain evidence="3 4">MG62</strain>
    </source>
</reference>
<comment type="catalytic activity">
    <reaction evidence="1">
        <text>iminosuccinate + dihydroxyacetone phosphate = quinolinate + phosphate + 2 H2O + H(+)</text>
        <dbReference type="Rhea" id="RHEA:25888"/>
        <dbReference type="ChEBI" id="CHEBI:15377"/>
        <dbReference type="ChEBI" id="CHEBI:15378"/>
        <dbReference type="ChEBI" id="CHEBI:29959"/>
        <dbReference type="ChEBI" id="CHEBI:43474"/>
        <dbReference type="ChEBI" id="CHEBI:57642"/>
        <dbReference type="ChEBI" id="CHEBI:77875"/>
        <dbReference type="EC" id="2.5.1.72"/>
    </reaction>
</comment>
<keyword evidence="1" id="KW-0004">4Fe-4S</keyword>
<keyword evidence="1" id="KW-0808">Transferase</keyword>
<comment type="cofactor">
    <cofactor evidence="1">
        <name>[4Fe-4S] cluster</name>
        <dbReference type="ChEBI" id="CHEBI:49883"/>
    </cofactor>
    <text evidence="1">Binds 1 [4Fe-4S] cluster per subunit.</text>
</comment>
<gene>
    <name evidence="1" type="primary">nadA</name>
    <name evidence="3" type="ORF">MchiMG62_15340</name>
</gene>
<dbReference type="Pfam" id="PF02445">
    <property type="entry name" value="NadA"/>
    <property type="match status" value="1"/>
</dbReference>
<dbReference type="PANTHER" id="PTHR30573:SF0">
    <property type="entry name" value="QUINOLINATE SYNTHASE, CHLOROPLASTIC"/>
    <property type="match status" value="1"/>
</dbReference>